<evidence type="ECO:0000313" key="1">
    <source>
        <dbReference type="EMBL" id="KEJ88456.1"/>
    </source>
</evidence>
<comment type="caution">
    <text evidence="1">The sequence shown here is derived from an EMBL/GenBank/DDBJ whole genome shotgun (WGS) entry which is preliminary data.</text>
</comment>
<accession>A0A073IG46</accession>
<sequence length="389" mass="42768">MRVINGGRAATLAPQPAMREPTPFVWLDPATQPTRPWTYGNHLQRKTASATVAPGAVGKSSLVVVEALAMATGRALLDVTVPAPLKVWLINLEEPMDELNRRMAAAMLHHEINPSEIKGRFFLDGRDCELCMAKQVRGEIAINTPMRDGLIKHIKEHGIDHLTIDPFVKSHRVTENDNSAIDAVATEWARIADECNISIELVHHTRKGNGQELSSEDGRGGSSLLNAVRDGRVLNKASSKKKKEIGVDVVSDRATYFTVTQDKPNYSTGSGAEWHRTVGIELGNGDWVATVERYTPPDAFDGISVADTLAVQRAIDMLEDPRQSAQANNWVGKSVADVLNLDTDNDKRRIQQMLSAWQASGALIIEKRKDSGKGREYPCLIVGEWVNET</sequence>
<organism evidence="1 2">
    <name type="scientific">Sulfitobacter donghicola DSW-25 = KCTC 12864 = JCM 14565</name>
    <dbReference type="NCBI Taxonomy" id="1300350"/>
    <lineage>
        <taxon>Bacteria</taxon>
        <taxon>Pseudomonadati</taxon>
        <taxon>Pseudomonadota</taxon>
        <taxon>Alphaproteobacteria</taxon>
        <taxon>Rhodobacterales</taxon>
        <taxon>Roseobacteraceae</taxon>
        <taxon>Sulfitobacter</taxon>
    </lineage>
</organism>
<keyword evidence="2" id="KW-1185">Reference proteome</keyword>
<dbReference type="Pfam" id="PF13481">
    <property type="entry name" value="AAA_25"/>
    <property type="match status" value="1"/>
</dbReference>
<dbReference type="eggNOG" id="COG3598">
    <property type="taxonomic scope" value="Bacteria"/>
</dbReference>
<evidence type="ECO:0000313" key="2">
    <source>
        <dbReference type="Proteomes" id="UP000027734"/>
    </source>
</evidence>
<dbReference type="Gene3D" id="3.40.50.300">
    <property type="entry name" value="P-loop containing nucleotide triphosphate hydrolases"/>
    <property type="match status" value="1"/>
</dbReference>
<dbReference type="InterPro" id="IPR027417">
    <property type="entry name" value="P-loop_NTPase"/>
</dbReference>
<proteinExistence type="predicted"/>
<dbReference type="STRING" id="1300350.Z948_3422"/>
<dbReference type="AlphaFoldDB" id="A0A073IG46"/>
<protein>
    <submittedName>
        <fullName evidence="1">RecA-family ATPase</fullName>
    </submittedName>
</protein>
<dbReference type="Proteomes" id="UP000027734">
    <property type="component" value="Unassembled WGS sequence"/>
</dbReference>
<dbReference type="SUPFAM" id="SSF52540">
    <property type="entry name" value="P-loop containing nucleoside triphosphate hydrolases"/>
    <property type="match status" value="1"/>
</dbReference>
<dbReference type="EMBL" id="JAMC01000006">
    <property type="protein sequence ID" value="KEJ88456.1"/>
    <property type="molecule type" value="Genomic_DNA"/>
</dbReference>
<reference evidence="1 2" key="1">
    <citation type="submission" date="2014-01" db="EMBL/GenBank/DDBJ databases">
        <title>Sulfitobacter donghicola JCM 14565 Genome Sequencing.</title>
        <authorList>
            <person name="Lai Q."/>
            <person name="Hong Z."/>
        </authorList>
    </citation>
    <scope>NUCLEOTIDE SEQUENCE [LARGE SCALE GENOMIC DNA]</scope>
    <source>
        <strain evidence="1 2">JCM 14565</strain>
    </source>
</reference>
<name>A0A073IG46_9RHOB</name>
<gene>
    <name evidence="1" type="ORF">DSW25_15280</name>
</gene>